<dbReference type="SMART" id="SM00864">
    <property type="entry name" value="Tubulin"/>
    <property type="match status" value="1"/>
</dbReference>
<dbReference type="GO" id="GO:0003924">
    <property type="term" value="F:GTPase activity"/>
    <property type="evidence" value="ECO:0007669"/>
    <property type="project" value="InterPro"/>
</dbReference>
<dbReference type="InterPro" id="IPR036525">
    <property type="entry name" value="Tubulin/FtsZ_GTPase_sf"/>
</dbReference>
<dbReference type="PANTHER" id="PTHR30314">
    <property type="entry name" value="CELL DIVISION PROTEIN FTSZ-RELATED"/>
    <property type="match status" value="1"/>
</dbReference>
<dbReference type="GO" id="GO:0005525">
    <property type="term" value="F:GTP binding"/>
    <property type="evidence" value="ECO:0007669"/>
    <property type="project" value="UniProtKB-KW"/>
</dbReference>
<dbReference type="InterPro" id="IPR018316">
    <property type="entry name" value="Tubulin/FtsZ_2-layer-sand-dom"/>
</dbReference>
<reference evidence="7 8" key="1">
    <citation type="submission" date="2018-01" db="EMBL/GenBank/DDBJ databases">
        <title>Whole genome sequencing of Histamine producing bacteria.</title>
        <authorList>
            <person name="Butler K."/>
        </authorList>
    </citation>
    <scope>NUCLEOTIDE SEQUENCE [LARGE SCALE GENOMIC DNA]</scope>
    <source>
        <strain evidence="7 8">FS-7.2</strain>
    </source>
</reference>
<comment type="caution">
    <text evidence="7">The sequence shown here is derived from an EMBL/GenBank/DDBJ whole genome shotgun (WGS) entry which is preliminary data.</text>
</comment>
<sequence>MFEPMFDTQNKLLATVIGVGSVGCKIVHDMQFNNDSVANDLVNKLYVHTTEELLVKYTSEPSESLLISEHIHFFEKDIKDRVSGRDIVFLVAGLGGETGSLVPQHIARISKKLGILCIGLFSFPFEFEGRSKKLKSQQAYLTLSQYTDALLCIENDRFLDSNLKNKSLYGIKDLFHDSNSHFDAVIKGLVDLITRPGMINVDFSDVRQILTNMGLSTVGFSRQLGEERAENAVTKLLQSPALQHYELSKAKGCLINITAGLDMRLDEFEVIGNVVKDFVGNDVTVVIGTSLDPEMISAMEVTAIITGLPELPIDKNIKSNDFDIVKLSKSITFESHQVSAGLSILSYFNEFLHQKYSGTEAKVSIEQNRNMVRLIVETPSGEVEKIEKSLHEFGQVIVGNKQANEILESKFDVERLQMKLEMAAMELKQNERMMLLYQDENQSYKSRITSLENQMIELQRTICNGLTYSQKQLSLQFSAYKNLPTSLLYLLENNAEKELSELAKKQIGEEISKHITDNHKALTLKELADNALYGVAGNSLYSLIVSLLATLPK</sequence>
<name>A0A2T3KEH5_9GAMM</name>
<keyword evidence="4" id="KW-0175">Coiled coil</keyword>
<dbReference type="GO" id="GO:0051301">
    <property type="term" value="P:cell division"/>
    <property type="evidence" value="ECO:0007669"/>
    <property type="project" value="TreeGrafter"/>
</dbReference>
<dbReference type="PRINTS" id="PR00423">
    <property type="entry name" value="CELLDVISFTSZ"/>
</dbReference>
<dbReference type="AlphaFoldDB" id="A0A2T3KEH5"/>
<dbReference type="Pfam" id="PF00091">
    <property type="entry name" value="Tubulin"/>
    <property type="match status" value="1"/>
</dbReference>
<evidence type="ECO:0000259" key="5">
    <source>
        <dbReference type="SMART" id="SM00864"/>
    </source>
</evidence>
<proteinExistence type="inferred from homology"/>
<keyword evidence="2" id="KW-0547">Nucleotide-binding</keyword>
<dbReference type="SUPFAM" id="SSF55307">
    <property type="entry name" value="Tubulin C-terminal domain-like"/>
    <property type="match status" value="1"/>
</dbReference>
<feature type="coiled-coil region" evidence="4">
    <location>
        <begin position="413"/>
        <end position="461"/>
    </location>
</feature>
<feature type="domain" description="Tubulin/FtsZ 2-layer sandwich" evidence="6">
    <location>
        <begin position="199"/>
        <end position="317"/>
    </location>
</feature>
<dbReference type="GO" id="GO:0005737">
    <property type="term" value="C:cytoplasm"/>
    <property type="evidence" value="ECO:0007669"/>
    <property type="project" value="TreeGrafter"/>
</dbReference>
<dbReference type="PANTHER" id="PTHR30314:SF3">
    <property type="entry name" value="MITOCHONDRIAL DIVISION PROTEIN FSZA"/>
    <property type="match status" value="1"/>
</dbReference>
<gene>
    <name evidence="7" type="ORF">C9J27_17875</name>
</gene>
<dbReference type="Gene3D" id="3.40.50.1440">
    <property type="entry name" value="Tubulin/FtsZ, GTPase domain"/>
    <property type="match status" value="1"/>
</dbReference>
<keyword evidence="3" id="KW-0342">GTP-binding</keyword>
<dbReference type="CDD" id="cd02201">
    <property type="entry name" value="FtsZ_type1"/>
    <property type="match status" value="1"/>
</dbReference>
<protein>
    <recommendedName>
        <fullName evidence="9">Cell division protein FtsZ</fullName>
    </recommendedName>
</protein>
<dbReference type="InterPro" id="IPR045061">
    <property type="entry name" value="FtsZ/CetZ"/>
</dbReference>
<evidence type="ECO:0000259" key="6">
    <source>
        <dbReference type="SMART" id="SM00865"/>
    </source>
</evidence>
<dbReference type="InterPro" id="IPR000158">
    <property type="entry name" value="Cell_div_FtsZ"/>
</dbReference>
<evidence type="ECO:0000256" key="1">
    <source>
        <dbReference type="ARBA" id="ARBA00009690"/>
    </source>
</evidence>
<dbReference type="SUPFAM" id="SSF52490">
    <property type="entry name" value="Tubulin nucleotide-binding domain-like"/>
    <property type="match status" value="1"/>
</dbReference>
<evidence type="ECO:0000313" key="7">
    <source>
        <dbReference type="EMBL" id="PSU95741.1"/>
    </source>
</evidence>
<evidence type="ECO:0000256" key="4">
    <source>
        <dbReference type="SAM" id="Coils"/>
    </source>
</evidence>
<accession>A0A2T3KEH5</accession>
<evidence type="ECO:0008006" key="9">
    <source>
        <dbReference type="Google" id="ProtNLM"/>
    </source>
</evidence>
<dbReference type="EMBL" id="PYNF01000018">
    <property type="protein sequence ID" value="PSU95741.1"/>
    <property type="molecule type" value="Genomic_DNA"/>
</dbReference>
<dbReference type="InterPro" id="IPR008280">
    <property type="entry name" value="Tub_FtsZ_C"/>
</dbReference>
<evidence type="ECO:0000256" key="3">
    <source>
        <dbReference type="ARBA" id="ARBA00023134"/>
    </source>
</evidence>
<feature type="domain" description="Tubulin/FtsZ GTPase" evidence="5">
    <location>
        <begin position="13"/>
        <end position="197"/>
    </location>
</feature>
<evidence type="ECO:0000256" key="2">
    <source>
        <dbReference type="ARBA" id="ARBA00022741"/>
    </source>
</evidence>
<dbReference type="RefSeq" id="WP_065168459.1">
    <property type="nucleotide sequence ID" value="NZ_PYNF01000018.1"/>
</dbReference>
<dbReference type="InterPro" id="IPR003008">
    <property type="entry name" value="Tubulin_FtsZ_GTPase"/>
</dbReference>
<dbReference type="InterPro" id="IPR024757">
    <property type="entry name" value="FtsZ_C"/>
</dbReference>
<comment type="similarity">
    <text evidence="1">Belongs to the FtsZ family.</text>
</comment>
<dbReference type="SMART" id="SM00865">
    <property type="entry name" value="Tubulin_C"/>
    <property type="match status" value="1"/>
</dbReference>
<evidence type="ECO:0000313" key="8">
    <source>
        <dbReference type="Proteomes" id="UP000241426"/>
    </source>
</evidence>
<dbReference type="Proteomes" id="UP000241426">
    <property type="component" value="Unassembled WGS sequence"/>
</dbReference>
<dbReference type="Pfam" id="PF12327">
    <property type="entry name" value="FtsZ_C"/>
    <property type="match status" value="1"/>
</dbReference>
<dbReference type="GO" id="GO:0032153">
    <property type="term" value="C:cell division site"/>
    <property type="evidence" value="ECO:0007669"/>
    <property type="project" value="TreeGrafter"/>
</dbReference>
<organism evidence="7 8">
    <name type="scientific">Photobacterium kishitanii</name>
    <dbReference type="NCBI Taxonomy" id="318456"/>
    <lineage>
        <taxon>Bacteria</taxon>
        <taxon>Pseudomonadati</taxon>
        <taxon>Pseudomonadota</taxon>
        <taxon>Gammaproteobacteria</taxon>
        <taxon>Vibrionales</taxon>
        <taxon>Vibrionaceae</taxon>
        <taxon>Photobacterium</taxon>
    </lineage>
</organism>